<proteinExistence type="predicted"/>
<dbReference type="EMBL" id="JASJOU010000002">
    <property type="protein sequence ID" value="MDJ1500504.1"/>
    <property type="molecule type" value="Genomic_DNA"/>
</dbReference>
<evidence type="ECO:0000256" key="1">
    <source>
        <dbReference type="SAM" id="SignalP"/>
    </source>
</evidence>
<reference evidence="2" key="1">
    <citation type="submission" date="2023-05" db="EMBL/GenBank/DDBJ databases">
        <authorList>
            <person name="Zhang X."/>
        </authorList>
    </citation>
    <scope>NUCLEOTIDE SEQUENCE</scope>
    <source>
        <strain evidence="2">BD1B2-1</strain>
    </source>
</reference>
<comment type="caution">
    <text evidence="2">The sequence shown here is derived from an EMBL/GenBank/DDBJ whole genome shotgun (WGS) entry which is preliminary data.</text>
</comment>
<keyword evidence="1" id="KW-0732">Signal</keyword>
<dbReference type="RefSeq" id="WP_314510035.1">
    <property type="nucleotide sequence ID" value="NZ_JASJOU010000002.1"/>
</dbReference>
<evidence type="ECO:0000313" key="3">
    <source>
        <dbReference type="Proteomes" id="UP001232063"/>
    </source>
</evidence>
<dbReference type="AlphaFoldDB" id="A0AAE3QYR3"/>
<keyword evidence="3" id="KW-1185">Reference proteome</keyword>
<sequence length="250" mass="29471">MKFCFLLAILFFLFTCRPAAERKNDHLNDTISNKPVTAVYKASESETMPTNPQPVIEAKAKIIKDTITINTEKLVLSTDVNEIFYGLTTLRGDTIIKFEEFYNDAIFPDINGDGYKDIEVEIISNNPDFETYLFDPKQRRFRYLENCDLALQRIKGTHYYYSYNAAGCADYNWESHLSKIVNYQLIVMGHIEGDACEPDSTKNKISIYKVRKEKEMLYKSLPYQKYIPKFEAKWDFIDRYWRKNYQQFAY</sequence>
<evidence type="ECO:0008006" key="4">
    <source>
        <dbReference type="Google" id="ProtNLM"/>
    </source>
</evidence>
<accession>A0AAE3QYR3</accession>
<organism evidence="2 3">
    <name type="scientific">Xanthocytophaga agilis</name>
    <dbReference type="NCBI Taxonomy" id="3048010"/>
    <lineage>
        <taxon>Bacteria</taxon>
        <taxon>Pseudomonadati</taxon>
        <taxon>Bacteroidota</taxon>
        <taxon>Cytophagia</taxon>
        <taxon>Cytophagales</taxon>
        <taxon>Rhodocytophagaceae</taxon>
        <taxon>Xanthocytophaga</taxon>
    </lineage>
</organism>
<evidence type="ECO:0000313" key="2">
    <source>
        <dbReference type="EMBL" id="MDJ1500504.1"/>
    </source>
</evidence>
<feature type="chain" id="PRO_5042230436" description="Lipoprotein" evidence="1">
    <location>
        <begin position="20"/>
        <end position="250"/>
    </location>
</feature>
<gene>
    <name evidence="2" type="ORF">QNI22_07605</name>
</gene>
<name>A0AAE3QYR3_9BACT</name>
<feature type="signal peptide" evidence="1">
    <location>
        <begin position="1"/>
        <end position="19"/>
    </location>
</feature>
<protein>
    <recommendedName>
        <fullName evidence="4">Lipoprotein</fullName>
    </recommendedName>
</protein>
<dbReference type="Proteomes" id="UP001232063">
    <property type="component" value="Unassembled WGS sequence"/>
</dbReference>